<dbReference type="PROSITE" id="PS50965">
    <property type="entry name" value="NERD"/>
    <property type="match status" value="1"/>
</dbReference>
<dbReference type="EMBL" id="JBHSRI010000019">
    <property type="protein sequence ID" value="MFC6040299.1"/>
    <property type="molecule type" value="Genomic_DNA"/>
</dbReference>
<name>A0ABW1L991_9BACL</name>
<dbReference type="InterPro" id="IPR011528">
    <property type="entry name" value="NERD"/>
</dbReference>
<accession>A0ABW1L991</accession>
<evidence type="ECO:0000259" key="1">
    <source>
        <dbReference type="PROSITE" id="PS50965"/>
    </source>
</evidence>
<feature type="domain" description="NERD" evidence="1">
    <location>
        <begin position="41"/>
        <end position="158"/>
    </location>
</feature>
<organism evidence="2 3">
    <name type="scientific">Paenisporosarcina macmurdoensis</name>
    <dbReference type="NCBI Taxonomy" id="212659"/>
    <lineage>
        <taxon>Bacteria</taxon>
        <taxon>Bacillati</taxon>
        <taxon>Bacillota</taxon>
        <taxon>Bacilli</taxon>
        <taxon>Bacillales</taxon>
        <taxon>Caryophanaceae</taxon>
        <taxon>Paenisporosarcina</taxon>
    </lineage>
</organism>
<proteinExistence type="predicted"/>
<reference evidence="3" key="1">
    <citation type="journal article" date="2019" name="Int. J. Syst. Evol. Microbiol.">
        <title>The Global Catalogue of Microorganisms (GCM) 10K type strain sequencing project: providing services to taxonomists for standard genome sequencing and annotation.</title>
        <authorList>
            <consortium name="The Broad Institute Genomics Platform"/>
            <consortium name="The Broad Institute Genome Sequencing Center for Infectious Disease"/>
            <person name="Wu L."/>
            <person name="Ma J."/>
        </authorList>
    </citation>
    <scope>NUCLEOTIDE SEQUENCE [LARGE SCALE GENOMIC DNA]</scope>
    <source>
        <strain evidence="3">CCUG 54527</strain>
    </source>
</reference>
<protein>
    <submittedName>
        <fullName evidence="2">Nuclease-related domain-containing protein</fullName>
    </submittedName>
</protein>
<sequence length="322" mass="37864">MIMKYRTDSLKLMGVEAAIRRLSPSHPQYIFLEGLKRQIIAGIKGEELLNNFFERVKFRFDYYVLHDLHLYSTAWFQIDSLILTPYYAIILEMKNIGGHIKIRKNHPQLERTLASGQIDYYKNPLAQVVEITDLLQDFLEIKNIELPIYRIVIFKDANRSLQFEESDIPIIGIQELPHYIRTRPRDKVKLNHDQMEAVLTEFLNAHQDYNPFPITSKYFIEPKDIVPGVTCEKCHSFDVKKFYREWRCQKCGESTKVGHLNALSDFAMLIDRKITNKECRHFLQIDTCKQASKILGKLNVESIGSKKKREYILNYKLDNTNN</sequence>
<dbReference type="RefSeq" id="WP_377734699.1">
    <property type="nucleotide sequence ID" value="NZ_JBHSRI010000019.1"/>
</dbReference>
<dbReference type="Pfam" id="PF08378">
    <property type="entry name" value="NERD"/>
    <property type="match status" value="1"/>
</dbReference>
<evidence type="ECO:0000313" key="2">
    <source>
        <dbReference type="EMBL" id="MFC6040299.1"/>
    </source>
</evidence>
<gene>
    <name evidence="2" type="ORF">ACFPYN_12780</name>
</gene>
<keyword evidence="3" id="KW-1185">Reference proteome</keyword>
<evidence type="ECO:0000313" key="3">
    <source>
        <dbReference type="Proteomes" id="UP001596170"/>
    </source>
</evidence>
<dbReference type="Proteomes" id="UP001596170">
    <property type="component" value="Unassembled WGS sequence"/>
</dbReference>
<comment type="caution">
    <text evidence="2">The sequence shown here is derived from an EMBL/GenBank/DDBJ whole genome shotgun (WGS) entry which is preliminary data.</text>
</comment>